<protein>
    <submittedName>
        <fullName evidence="1">Uncharacterized protein</fullName>
    </submittedName>
</protein>
<gene>
    <name evidence="1" type="ORF">CORC01_10870</name>
</gene>
<dbReference type="RefSeq" id="XP_022471013.1">
    <property type="nucleotide sequence ID" value="XM_022622497.1"/>
</dbReference>
<proteinExistence type="predicted"/>
<sequence length="63" mass="7270">MCDYEELFFPCEHSASRKKSYCHFARNDPMHQCFSVKILKKVWPQGRPYDSCTAALMQPGPAS</sequence>
<comment type="caution">
    <text evidence="1">The sequence shown here is derived from an EMBL/GenBank/DDBJ whole genome shotgun (WGS) entry which is preliminary data.</text>
</comment>
<keyword evidence="2" id="KW-1185">Reference proteome</keyword>
<evidence type="ECO:0000313" key="1">
    <source>
        <dbReference type="EMBL" id="OHE93849.1"/>
    </source>
</evidence>
<dbReference type="GeneID" id="34564007"/>
<reference evidence="1 2" key="1">
    <citation type="submission" date="2016-09" db="EMBL/GenBank/DDBJ databases">
        <authorList>
            <person name="Capua I."/>
            <person name="De Benedictis P."/>
            <person name="Joannis T."/>
            <person name="Lombin L.H."/>
            <person name="Cattoli G."/>
        </authorList>
    </citation>
    <scope>NUCLEOTIDE SEQUENCE [LARGE SCALE GENOMIC DNA]</scope>
    <source>
        <strain evidence="1 2">IMI 309357</strain>
    </source>
</reference>
<accession>A0A1G4AXG1</accession>
<dbReference type="EMBL" id="MJBS01000111">
    <property type="protein sequence ID" value="OHE93849.1"/>
    <property type="molecule type" value="Genomic_DNA"/>
</dbReference>
<dbReference type="OrthoDB" id="4966402at2759"/>
<evidence type="ECO:0000313" key="2">
    <source>
        <dbReference type="Proteomes" id="UP000176998"/>
    </source>
</evidence>
<organism evidence="1 2">
    <name type="scientific">Colletotrichum orchidophilum</name>
    <dbReference type="NCBI Taxonomy" id="1209926"/>
    <lineage>
        <taxon>Eukaryota</taxon>
        <taxon>Fungi</taxon>
        <taxon>Dikarya</taxon>
        <taxon>Ascomycota</taxon>
        <taxon>Pezizomycotina</taxon>
        <taxon>Sordariomycetes</taxon>
        <taxon>Hypocreomycetidae</taxon>
        <taxon>Glomerellales</taxon>
        <taxon>Glomerellaceae</taxon>
        <taxon>Colletotrichum</taxon>
    </lineage>
</organism>
<dbReference type="AlphaFoldDB" id="A0A1G4AXG1"/>
<dbReference type="Proteomes" id="UP000176998">
    <property type="component" value="Unassembled WGS sequence"/>
</dbReference>
<name>A0A1G4AXG1_9PEZI</name>